<evidence type="ECO:0000313" key="8">
    <source>
        <dbReference type="EMBL" id="OKL44217.1"/>
    </source>
</evidence>
<dbReference type="Pfam" id="PF00271">
    <property type="entry name" value="Helicase_C"/>
    <property type="match status" value="1"/>
</dbReference>
<dbReference type="InterPro" id="IPR013689">
    <property type="entry name" value="RNA_helicase_ATP-dep_HrpB_C"/>
</dbReference>
<protein>
    <submittedName>
        <fullName evidence="8">ATP-dependent helicase HrpB</fullName>
    </submittedName>
</protein>
<evidence type="ECO:0000259" key="6">
    <source>
        <dbReference type="PROSITE" id="PS51192"/>
    </source>
</evidence>
<reference evidence="8 9" key="1">
    <citation type="submission" date="2016-03" db="EMBL/GenBank/DDBJ databases">
        <title>Genome sequence of Nesiotobacter sp. nov., a moderately halophilic alphaproteobacterium isolated from the Yellow Sea, China.</title>
        <authorList>
            <person name="Zhang G."/>
            <person name="Zhang R."/>
        </authorList>
    </citation>
    <scope>NUCLEOTIDE SEQUENCE [LARGE SCALE GENOMIC DNA]</scope>
    <source>
        <strain evidence="8 9">WB1-6</strain>
    </source>
</reference>
<dbReference type="PROSITE" id="PS51192">
    <property type="entry name" value="HELICASE_ATP_BIND_1"/>
    <property type="match status" value="1"/>
</dbReference>
<dbReference type="InterPro" id="IPR011545">
    <property type="entry name" value="DEAD/DEAH_box_helicase_dom"/>
</dbReference>
<dbReference type="Pfam" id="PF08482">
    <property type="entry name" value="HrpB_C"/>
    <property type="match status" value="1"/>
</dbReference>
<evidence type="ECO:0000256" key="5">
    <source>
        <dbReference type="SAM" id="MobiDB-lite"/>
    </source>
</evidence>
<keyword evidence="9" id="KW-1185">Reference proteome</keyword>
<dbReference type="Pfam" id="PF00270">
    <property type="entry name" value="DEAD"/>
    <property type="match status" value="1"/>
</dbReference>
<name>A0A1U7JHM3_9HYPH</name>
<dbReference type="InterPro" id="IPR027417">
    <property type="entry name" value="P-loop_NTPase"/>
</dbReference>
<dbReference type="CDD" id="cd18791">
    <property type="entry name" value="SF2_C_RHA"/>
    <property type="match status" value="1"/>
</dbReference>
<dbReference type="NCBIfam" id="TIGR01970">
    <property type="entry name" value="DEAH_box_HrpB"/>
    <property type="match status" value="1"/>
</dbReference>
<accession>A0A1U7JHM3</accession>
<dbReference type="SUPFAM" id="SSF52540">
    <property type="entry name" value="P-loop containing nucleoside triphosphate hydrolases"/>
    <property type="match status" value="2"/>
</dbReference>
<sequence>MTAPKLPIDDIIPALLQHLSASPNAVVVAEPGAGKTTRIPLALLDAPWRGDGKIIVLEPRRLAARAAARRMAQTLGEKTGETVGYRVRMDSAISDRTRIEVVTEGVFTRQILEDPELSGVAAVLFDEYHERSLEADLGLALALDCQHALREDLRLVPMSATLDHAGVSTLLGDAPTIQSKGRQFPVETQYLGRDGSKPLEEQMSQAIRRALAEETGSVLAFLPGQGEILKTARLLEKRLPATVTICPLYGALDARQQDAAIRPAAAGTRKVVLATSIAQTSLTIEGVRIVVDSGLSRVSQYDPQFGLSRLVTTRCSLSTADQRRGRAGRTEPGVCYRLWEEAQTKALPRDEKPQILESDLSGLVLDVANWGVTDPNQLAFMTPPPEPAWREARDLLEALDALNDDGTLTKEGAALARLPLHPRLGHMLREAAKENKQALAAHIAAVLSEPGLGGRSPDLRDRLANLKRDNSPRAAAAKAQAKRWASLVGKADIHRLDVEEAGDMLSLAYPDRIAQQRGAPGRYRLANGRGAEMPHEEALAAHQFLVIAEMQGTAARSRILLGAPYSRKDLEARHGAHIRESDHATITPDGGVKATRQRRFGKLVLDERKLSNADPEIIADALLDVVQQRTVARLGWSKEQIRLRDRVGYLRRTQGTDWPDLSDKALQTDLNWLRPFIIGLTTVDQISAKVLGDALAMMLPWNLMTKLDDLAPSHFEAPTGSRVPIDFSHPEQPVLSIRVQELFGLAHHPSICDGKVPLLLELLSPAHRPIQVTGDLPGFWKGSWADVKADMRGRYPKHHWPDDPLTAEATRRAKTRSVK</sequence>
<keyword evidence="1" id="KW-0547">Nucleotide-binding</keyword>
<evidence type="ECO:0000259" key="7">
    <source>
        <dbReference type="PROSITE" id="PS51194"/>
    </source>
</evidence>
<keyword evidence="4" id="KW-0067">ATP-binding</keyword>
<dbReference type="FunFam" id="3.40.50.300:FF:002125">
    <property type="entry name" value="ATP-dependent helicase HrpB"/>
    <property type="match status" value="1"/>
</dbReference>
<dbReference type="InterPro" id="IPR010225">
    <property type="entry name" value="HrpB"/>
</dbReference>
<evidence type="ECO:0000313" key="9">
    <source>
        <dbReference type="Proteomes" id="UP000185783"/>
    </source>
</evidence>
<dbReference type="SMART" id="SM00847">
    <property type="entry name" value="HA2"/>
    <property type="match status" value="1"/>
</dbReference>
<evidence type="ECO:0000256" key="2">
    <source>
        <dbReference type="ARBA" id="ARBA00022801"/>
    </source>
</evidence>
<dbReference type="Proteomes" id="UP000185783">
    <property type="component" value="Unassembled WGS sequence"/>
</dbReference>
<dbReference type="RefSeq" id="WP_028481820.1">
    <property type="nucleotide sequence ID" value="NZ_LVVZ01000014.1"/>
</dbReference>
<dbReference type="PIRSF" id="PIRSF005496">
    <property type="entry name" value="ATP_hel_hrpB"/>
    <property type="match status" value="1"/>
</dbReference>
<dbReference type="Pfam" id="PF04408">
    <property type="entry name" value="WHD_HA2"/>
    <property type="match status" value="1"/>
</dbReference>
<dbReference type="Gene3D" id="1.20.120.1080">
    <property type="match status" value="1"/>
</dbReference>
<dbReference type="GO" id="GO:0003676">
    <property type="term" value="F:nucleic acid binding"/>
    <property type="evidence" value="ECO:0007669"/>
    <property type="project" value="InterPro"/>
</dbReference>
<dbReference type="SMART" id="SM00487">
    <property type="entry name" value="DEXDc"/>
    <property type="match status" value="1"/>
</dbReference>
<keyword evidence="2" id="KW-0378">Hydrolase</keyword>
<dbReference type="PROSITE" id="PS51194">
    <property type="entry name" value="HELICASE_CTER"/>
    <property type="match status" value="1"/>
</dbReference>
<evidence type="ECO:0000256" key="4">
    <source>
        <dbReference type="ARBA" id="ARBA00022840"/>
    </source>
</evidence>
<dbReference type="GO" id="GO:0005524">
    <property type="term" value="F:ATP binding"/>
    <property type="evidence" value="ECO:0007669"/>
    <property type="project" value="UniProtKB-KW"/>
</dbReference>
<dbReference type="PANTHER" id="PTHR43519:SF1">
    <property type="entry name" value="ATP-DEPENDENT RNA HELICASE HRPB"/>
    <property type="match status" value="1"/>
</dbReference>
<dbReference type="InterPro" id="IPR001650">
    <property type="entry name" value="Helicase_C-like"/>
</dbReference>
<dbReference type="CDD" id="cd17990">
    <property type="entry name" value="DEXHc_HrpB"/>
    <property type="match status" value="1"/>
</dbReference>
<comment type="caution">
    <text evidence="8">The sequence shown here is derived from an EMBL/GenBank/DDBJ whole genome shotgun (WGS) entry which is preliminary data.</text>
</comment>
<dbReference type="SMART" id="SM00490">
    <property type="entry name" value="HELICc"/>
    <property type="match status" value="1"/>
</dbReference>
<evidence type="ECO:0000256" key="3">
    <source>
        <dbReference type="ARBA" id="ARBA00022806"/>
    </source>
</evidence>
<dbReference type="PANTHER" id="PTHR43519">
    <property type="entry name" value="ATP-DEPENDENT RNA HELICASE HRPB"/>
    <property type="match status" value="1"/>
</dbReference>
<dbReference type="AlphaFoldDB" id="A0A1U7JHM3"/>
<dbReference type="GO" id="GO:0016787">
    <property type="term" value="F:hydrolase activity"/>
    <property type="evidence" value="ECO:0007669"/>
    <property type="project" value="UniProtKB-KW"/>
</dbReference>
<proteinExistence type="predicted"/>
<organism evidence="8 9">
    <name type="scientific">Pseudovibrio exalbescens</name>
    <dbReference type="NCBI Taxonomy" id="197461"/>
    <lineage>
        <taxon>Bacteria</taxon>
        <taxon>Pseudomonadati</taxon>
        <taxon>Pseudomonadota</taxon>
        <taxon>Alphaproteobacteria</taxon>
        <taxon>Hyphomicrobiales</taxon>
        <taxon>Stappiaceae</taxon>
        <taxon>Pseudovibrio</taxon>
    </lineage>
</organism>
<dbReference type="GO" id="GO:0004386">
    <property type="term" value="F:helicase activity"/>
    <property type="evidence" value="ECO:0007669"/>
    <property type="project" value="UniProtKB-KW"/>
</dbReference>
<dbReference type="InterPro" id="IPR007502">
    <property type="entry name" value="Helicase-assoc_dom"/>
</dbReference>
<dbReference type="InterPro" id="IPR048333">
    <property type="entry name" value="HA2_WH"/>
</dbReference>
<evidence type="ECO:0000256" key="1">
    <source>
        <dbReference type="ARBA" id="ARBA00022741"/>
    </source>
</evidence>
<dbReference type="Gene3D" id="3.40.50.300">
    <property type="entry name" value="P-loop containing nucleotide triphosphate hydrolases"/>
    <property type="match status" value="2"/>
</dbReference>
<dbReference type="STRING" id="197461.A3843_07300"/>
<feature type="domain" description="Helicase ATP-binding" evidence="6">
    <location>
        <begin position="16"/>
        <end position="180"/>
    </location>
</feature>
<gene>
    <name evidence="8" type="ORF">A3843_07300</name>
</gene>
<dbReference type="InterPro" id="IPR014001">
    <property type="entry name" value="Helicase_ATP-bd"/>
</dbReference>
<feature type="region of interest" description="Disordered" evidence="5">
    <location>
        <begin position="795"/>
        <end position="819"/>
    </location>
</feature>
<keyword evidence="3 8" id="KW-0347">Helicase</keyword>
<feature type="domain" description="Helicase C-terminal" evidence="7">
    <location>
        <begin position="202"/>
        <end position="371"/>
    </location>
</feature>
<dbReference type="EMBL" id="LVVZ01000014">
    <property type="protein sequence ID" value="OKL44217.1"/>
    <property type="molecule type" value="Genomic_DNA"/>
</dbReference>
<dbReference type="InterPro" id="IPR049614">
    <property type="entry name" value="HrpB_DEXH"/>
</dbReference>